<dbReference type="PROSITE" id="PS01050">
    <property type="entry name" value="YJEF_C_2"/>
    <property type="match status" value="1"/>
</dbReference>
<feature type="domain" description="YjeF C-terminal" evidence="8">
    <location>
        <begin position="1"/>
        <end position="276"/>
    </location>
</feature>
<protein>
    <recommendedName>
        <fullName evidence="6">ADP-dependent (S)-NAD(P)H-hydrate dehydratase</fullName>
        <ecNumber evidence="6">4.2.1.136</ecNumber>
    </recommendedName>
    <alternativeName>
        <fullName evidence="6">ADP-dependent NAD(P)HX dehydratase</fullName>
    </alternativeName>
</protein>
<dbReference type="PANTHER" id="PTHR12592">
    <property type="entry name" value="ATP-DEPENDENT (S)-NAD(P)H-HYDRATE DEHYDRATASE FAMILY MEMBER"/>
    <property type="match status" value="1"/>
</dbReference>
<evidence type="ECO:0000313" key="9">
    <source>
        <dbReference type="EMBL" id="EMI20136.1"/>
    </source>
</evidence>
<evidence type="ECO:0000256" key="2">
    <source>
        <dbReference type="ARBA" id="ARBA00022840"/>
    </source>
</evidence>
<evidence type="ECO:0000256" key="3">
    <source>
        <dbReference type="ARBA" id="ARBA00022857"/>
    </source>
</evidence>
<comment type="caution">
    <text evidence="9">The sequence shown here is derived from an EMBL/GenBank/DDBJ whole genome shotgun (WGS) entry which is preliminary data.</text>
</comment>
<comment type="cofactor">
    <cofactor evidence="6">
        <name>Mg(2+)</name>
        <dbReference type="ChEBI" id="CHEBI:18420"/>
    </cofactor>
</comment>
<feature type="binding site" evidence="6">
    <location>
        <begin position="188"/>
        <end position="192"/>
    </location>
    <ligand>
        <name>AMP</name>
        <dbReference type="ChEBI" id="CHEBI:456215"/>
    </ligand>
</feature>
<dbReference type="InterPro" id="IPR000631">
    <property type="entry name" value="CARKD"/>
</dbReference>
<dbReference type="SUPFAM" id="SSF53613">
    <property type="entry name" value="Ribokinase-like"/>
    <property type="match status" value="1"/>
</dbReference>
<feature type="binding site" evidence="6">
    <location>
        <position position="216"/>
    </location>
    <ligand>
        <name>AMP</name>
        <dbReference type="ChEBI" id="CHEBI:456215"/>
    </ligand>
</feature>
<dbReference type="GO" id="GO:0110051">
    <property type="term" value="P:metabolite repair"/>
    <property type="evidence" value="ECO:0007669"/>
    <property type="project" value="TreeGrafter"/>
</dbReference>
<evidence type="ECO:0000256" key="5">
    <source>
        <dbReference type="ARBA" id="ARBA00023239"/>
    </source>
</evidence>
<comment type="caution">
    <text evidence="6">Lacks conserved residue(s) required for the propagation of feature annotation.</text>
</comment>
<dbReference type="Proteomes" id="UP000011991">
    <property type="component" value="Unassembled WGS sequence"/>
</dbReference>
<evidence type="ECO:0000256" key="4">
    <source>
        <dbReference type="ARBA" id="ARBA00023027"/>
    </source>
</evidence>
<organism evidence="9 10">
    <name type="scientific">Rhodopirellula maiorica SM1</name>
    <dbReference type="NCBI Taxonomy" id="1265738"/>
    <lineage>
        <taxon>Bacteria</taxon>
        <taxon>Pseudomonadati</taxon>
        <taxon>Planctomycetota</taxon>
        <taxon>Planctomycetia</taxon>
        <taxon>Pirellulales</taxon>
        <taxon>Pirellulaceae</taxon>
        <taxon>Novipirellula</taxon>
    </lineage>
</organism>
<dbReference type="Pfam" id="PF01256">
    <property type="entry name" value="Carb_kinase"/>
    <property type="match status" value="1"/>
</dbReference>
<comment type="similarity">
    <text evidence="6">Belongs to the NnrD/CARKD family.</text>
</comment>
<comment type="subunit">
    <text evidence="6">Homotetramer.</text>
</comment>
<accession>M5RLQ1</accession>
<feature type="region of interest" description="Disordered" evidence="7">
    <location>
        <begin position="125"/>
        <end position="150"/>
    </location>
</feature>
<feature type="binding site" evidence="6">
    <location>
        <position position="152"/>
    </location>
    <ligand>
        <name>(6S)-NADPHX</name>
        <dbReference type="ChEBI" id="CHEBI:64076"/>
    </ligand>
</feature>
<sequence>MMLCGGSRGMAGSIALSSIAALHTGSGLVSTAVPDRCLETVASFHPCVMTIPLADDLQGHFAVGAVDELASRLDGLDAIGCGPGMTTNDGSMQIVRRLIEPTKLARVFDADAINCLAKMQWAKGDPISSSKSRSGKSRSNNGEANNIVLTPHPGELGRLAGIDTKNRDLQIEAAQKLAAHHHVTIVVKGGPTVVVDATRTWINSTGNPGMATAGSGDVLTGVITSLMGQGLSPWDAARLGVWIHGAAGDRAAAEYGQPGMSAYELLSELPKVIAAFDS</sequence>
<evidence type="ECO:0000256" key="1">
    <source>
        <dbReference type="ARBA" id="ARBA00022741"/>
    </source>
</evidence>
<comment type="function">
    <text evidence="6">Catalyzes the dehydration of the S-form of NAD(P)HX at the expense of ADP, which is converted to AMP. Together with NAD(P)HX epimerase, which catalyzes the epimerization of the S- and R-forms, the enzyme allows the repair of both epimers of NAD(P)HX, a damaged form of NAD(P)H that is a result of enzymatic or heat-dependent hydration.</text>
</comment>
<feature type="binding site" evidence="6">
    <location>
        <position position="217"/>
    </location>
    <ligand>
        <name>(6S)-NADPHX</name>
        <dbReference type="ChEBI" id="CHEBI:64076"/>
    </ligand>
</feature>
<name>M5RLQ1_9BACT</name>
<dbReference type="GO" id="GO:0005524">
    <property type="term" value="F:ATP binding"/>
    <property type="evidence" value="ECO:0007669"/>
    <property type="project" value="UniProtKB-KW"/>
</dbReference>
<dbReference type="HAMAP" id="MF_01965">
    <property type="entry name" value="NADHX_dehydratase"/>
    <property type="match status" value="1"/>
</dbReference>
<dbReference type="EMBL" id="ANOG01000419">
    <property type="protein sequence ID" value="EMI20136.1"/>
    <property type="molecule type" value="Genomic_DNA"/>
</dbReference>
<evidence type="ECO:0000313" key="10">
    <source>
        <dbReference type="Proteomes" id="UP000011991"/>
    </source>
</evidence>
<keyword evidence="2 6" id="KW-0067">ATP-binding</keyword>
<dbReference type="InterPro" id="IPR029056">
    <property type="entry name" value="Ribokinase-like"/>
</dbReference>
<evidence type="ECO:0000259" key="8">
    <source>
        <dbReference type="PROSITE" id="PS51383"/>
    </source>
</evidence>
<keyword evidence="1 6" id="KW-0547">Nucleotide-binding</keyword>
<dbReference type="Gene3D" id="3.40.1190.20">
    <property type="match status" value="1"/>
</dbReference>
<evidence type="ECO:0000256" key="7">
    <source>
        <dbReference type="SAM" id="MobiDB-lite"/>
    </source>
</evidence>
<dbReference type="GO" id="GO:0052855">
    <property type="term" value="F:ADP-dependent NAD(P)H-hydrate dehydratase activity"/>
    <property type="evidence" value="ECO:0007669"/>
    <property type="project" value="UniProtKB-UniRule"/>
</dbReference>
<dbReference type="GO" id="GO:0052856">
    <property type="term" value="F:NAD(P)HX epimerase activity"/>
    <property type="evidence" value="ECO:0007669"/>
    <property type="project" value="TreeGrafter"/>
</dbReference>
<dbReference type="EC" id="4.2.1.136" evidence="6"/>
<keyword evidence="4 6" id="KW-0520">NAD</keyword>
<feature type="compositionally biased region" description="Low complexity" evidence="7">
    <location>
        <begin position="128"/>
        <end position="142"/>
    </location>
</feature>
<dbReference type="PANTHER" id="PTHR12592:SF0">
    <property type="entry name" value="ATP-DEPENDENT (S)-NAD(P)H-HYDRATE DEHYDRATASE"/>
    <property type="match status" value="1"/>
</dbReference>
<keyword evidence="3 6" id="KW-0521">NADP</keyword>
<reference evidence="9 10" key="1">
    <citation type="journal article" date="2013" name="Mar. Genomics">
        <title>Expression of sulfatases in Rhodopirellula baltica and the diversity of sulfatases in the genus Rhodopirellula.</title>
        <authorList>
            <person name="Wegner C.E."/>
            <person name="Richter-Heitmann T."/>
            <person name="Klindworth A."/>
            <person name="Klockow C."/>
            <person name="Richter M."/>
            <person name="Achstetter T."/>
            <person name="Glockner F.O."/>
            <person name="Harder J."/>
        </authorList>
    </citation>
    <scope>NUCLEOTIDE SEQUENCE [LARGE SCALE GENOMIC DNA]</scope>
    <source>
        <strain evidence="9 10">SM1</strain>
    </source>
</reference>
<keyword evidence="9" id="KW-0808">Transferase</keyword>
<dbReference type="CDD" id="cd01171">
    <property type="entry name" value="YXKO-related"/>
    <property type="match status" value="1"/>
</dbReference>
<dbReference type="PATRIC" id="fig|1265738.3.peg.2919"/>
<gene>
    <name evidence="6" type="primary">nnrD</name>
    <name evidence="9" type="ORF">RMSM_02924</name>
</gene>
<dbReference type="PROSITE" id="PS51383">
    <property type="entry name" value="YJEF_C_3"/>
    <property type="match status" value="1"/>
</dbReference>
<comment type="catalytic activity">
    <reaction evidence="6">
        <text>(6S)-NADHX + ADP = AMP + phosphate + NADH + H(+)</text>
        <dbReference type="Rhea" id="RHEA:32223"/>
        <dbReference type="ChEBI" id="CHEBI:15378"/>
        <dbReference type="ChEBI" id="CHEBI:43474"/>
        <dbReference type="ChEBI" id="CHEBI:57945"/>
        <dbReference type="ChEBI" id="CHEBI:64074"/>
        <dbReference type="ChEBI" id="CHEBI:456215"/>
        <dbReference type="ChEBI" id="CHEBI:456216"/>
        <dbReference type="EC" id="4.2.1.136"/>
    </reaction>
</comment>
<dbReference type="GO" id="GO:0046496">
    <property type="term" value="P:nicotinamide nucleotide metabolic process"/>
    <property type="evidence" value="ECO:0007669"/>
    <property type="project" value="UniProtKB-UniRule"/>
</dbReference>
<dbReference type="GO" id="GO:0016301">
    <property type="term" value="F:kinase activity"/>
    <property type="evidence" value="ECO:0007669"/>
    <property type="project" value="UniProtKB-KW"/>
</dbReference>
<keyword evidence="9" id="KW-0418">Kinase</keyword>
<dbReference type="NCBIfam" id="TIGR00196">
    <property type="entry name" value="yjeF_cterm"/>
    <property type="match status" value="1"/>
</dbReference>
<feature type="binding site" evidence="6">
    <location>
        <position position="84"/>
    </location>
    <ligand>
        <name>(6S)-NADPHX</name>
        <dbReference type="ChEBI" id="CHEBI:64076"/>
    </ligand>
</feature>
<proteinExistence type="inferred from homology"/>
<keyword evidence="10" id="KW-1185">Reference proteome</keyword>
<comment type="catalytic activity">
    <reaction evidence="6">
        <text>(6S)-NADPHX + ADP = AMP + phosphate + NADPH + H(+)</text>
        <dbReference type="Rhea" id="RHEA:32235"/>
        <dbReference type="ChEBI" id="CHEBI:15378"/>
        <dbReference type="ChEBI" id="CHEBI:43474"/>
        <dbReference type="ChEBI" id="CHEBI:57783"/>
        <dbReference type="ChEBI" id="CHEBI:64076"/>
        <dbReference type="ChEBI" id="CHEBI:456215"/>
        <dbReference type="ChEBI" id="CHEBI:456216"/>
        <dbReference type="EC" id="4.2.1.136"/>
    </reaction>
</comment>
<dbReference type="AlphaFoldDB" id="M5RLQ1"/>
<keyword evidence="5 6" id="KW-0456">Lyase</keyword>
<evidence type="ECO:0000256" key="6">
    <source>
        <dbReference type="HAMAP-Rule" id="MF_01965"/>
    </source>
</evidence>
<dbReference type="InterPro" id="IPR017953">
    <property type="entry name" value="Carbohydrate_kinase_pred_CS"/>
</dbReference>